<dbReference type="InterPro" id="IPR024169">
    <property type="entry name" value="SP_NH2Trfase/AEP_transaminase"/>
</dbReference>
<dbReference type="RefSeq" id="WP_217776137.1">
    <property type="nucleotide sequence ID" value="NZ_JAHRWL010000001.1"/>
</dbReference>
<keyword evidence="3" id="KW-0663">Pyridoxal phosphate</keyword>
<dbReference type="Proteomes" id="UP001166293">
    <property type="component" value="Unassembled WGS sequence"/>
</dbReference>
<proteinExistence type="inferred from homology"/>
<evidence type="ECO:0000256" key="1">
    <source>
        <dbReference type="ARBA" id="ARBA00001933"/>
    </source>
</evidence>
<evidence type="ECO:0000259" key="4">
    <source>
        <dbReference type="Pfam" id="PF00266"/>
    </source>
</evidence>
<dbReference type="Pfam" id="PF00266">
    <property type="entry name" value="Aminotran_5"/>
    <property type="match status" value="1"/>
</dbReference>
<evidence type="ECO:0000313" key="6">
    <source>
        <dbReference type="Proteomes" id="UP001166293"/>
    </source>
</evidence>
<evidence type="ECO:0000256" key="3">
    <source>
        <dbReference type="ARBA" id="ARBA00022898"/>
    </source>
</evidence>
<name>A0ABS6N2L2_9RHOB</name>
<comment type="cofactor">
    <cofactor evidence="1">
        <name>pyridoxal 5'-phosphate</name>
        <dbReference type="ChEBI" id="CHEBI:597326"/>
    </cofactor>
</comment>
<accession>A0ABS6N2L2</accession>
<keyword evidence="5" id="KW-0808">Transferase</keyword>
<dbReference type="EMBL" id="JAHRWL010000001">
    <property type="protein sequence ID" value="MBV2358261.1"/>
    <property type="molecule type" value="Genomic_DNA"/>
</dbReference>
<dbReference type="GO" id="GO:0008483">
    <property type="term" value="F:transaminase activity"/>
    <property type="evidence" value="ECO:0007669"/>
    <property type="project" value="UniProtKB-KW"/>
</dbReference>
<reference evidence="5" key="1">
    <citation type="submission" date="2021-06" db="EMBL/GenBank/DDBJ databases">
        <title>Thalassococcus sp. CAU 1522 isolated from sea sand, Republic of Korea.</title>
        <authorList>
            <person name="Kim W."/>
        </authorList>
    </citation>
    <scope>NUCLEOTIDE SEQUENCE</scope>
    <source>
        <strain evidence="5">CAU 1522</strain>
    </source>
</reference>
<sequence length="374" mass="40599">MALRDDIDPTGLEEFSVVFTDRSLNHMSAAFQQVMRDISDMLRAVYHADAVALVPGGGTFGMEAVARQFGRGAKVLVVRNGWFSYRWSQIFEAGGLASETVVMKARRTGNAADAPFAPAPIDEVEARIKAEKPDVVFAPHVETSAGIILPDDYVTRMAAAAHEVGALMVLDCIASGCAWVDMKSTGVDVLISAPQKGWSATPCAGLVMLSDRALARMAETTSDSFAADLKKWRQIMEAYENGGHAYHATMPTDGLRAFRDTMLETRDYGFDRLKDAQWDLGTRVRAMLAEKGVRSVAADGFGAPGVVVSYTRDPEIQSGRAFAAKGMQIAAGVPLQCDEPPEFSTFRIGLFGLDKLYDVDGTMDRLKRVVDQVL</sequence>
<gene>
    <name evidence="5" type="ORF">KUH32_00605</name>
</gene>
<comment type="caution">
    <text evidence="5">The sequence shown here is derived from an EMBL/GenBank/DDBJ whole genome shotgun (WGS) entry which is preliminary data.</text>
</comment>
<protein>
    <submittedName>
        <fullName evidence="5">Aminotransferase class V-fold PLP-dependent enzyme</fullName>
    </submittedName>
</protein>
<keyword evidence="5" id="KW-0032">Aminotransferase</keyword>
<keyword evidence="6" id="KW-1185">Reference proteome</keyword>
<comment type="similarity">
    <text evidence="2">Belongs to the class-V pyridoxal-phosphate-dependent aminotransferase family.</text>
</comment>
<dbReference type="PIRSF" id="PIRSF000524">
    <property type="entry name" value="SPT"/>
    <property type="match status" value="1"/>
</dbReference>
<feature type="domain" description="Aminotransferase class V" evidence="4">
    <location>
        <begin position="21"/>
        <end position="261"/>
    </location>
</feature>
<evidence type="ECO:0000256" key="2">
    <source>
        <dbReference type="ARBA" id="ARBA00009236"/>
    </source>
</evidence>
<evidence type="ECO:0000313" key="5">
    <source>
        <dbReference type="EMBL" id="MBV2358261.1"/>
    </source>
</evidence>
<dbReference type="PANTHER" id="PTHR21152:SF40">
    <property type="entry name" value="ALANINE--GLYOXYLATE AMINOTRANSFERASE"/>
    <property type="match status" value="1"/>
</dbReference>
<dbReference type="InterPro" id="IPR000192">
    <property type="entry name" value="Aminotrans_V_dom"/>
</dbReference>
<dbReference type="PANTHER" id="PTHR21152">
    <property type="entry name" value="AMINOTRANSFERASE CLASS V"/>
    <property type="match status" value="1"/>
</dbReference>
<organism evidence="5 6">
    <name type="scientific">Thalassococcus arenae</name>
    <dbReference type="NCBI Taxonomy" id="2851652"/>
    <lineage>
        <taxon>Bacteria</taxon>
        <taxon>Pseudomonadati</taxon>
        <taxon>Pseudomonadota</taxon>
        <taxon>Alphaproteobacteria</taxon>
        <taxon>Rhodobacterales</taxon>
        <taxon>Roseobacteraceae</taxon>
        <taxon>Thalassococcus</taxon>
    </lineage>
</organism>